<evidence type="ECO:0000313" key="3">
    <source>
        <dbReference type="EMBL" id="QHU05835.1"/>
    </source>
</evidence>
<reference evidence="3" key="1">
    <citation type="journal article" date="2020" name="Nature">
        <title>Giant virus diversity and host interactions through global metagenomics.</title>
        <authorList>
            <person name="Schulz F."/>
            <person name="Roux S."/>
            <person name="Paez-Espino D."/>
            <person name="Jungbluth S."/>
            <person name="Walsh D.A."/>
            <person name="Denef V.J."/>
            <person name="McMahon K.D."/>
            <person name="Konstantinidis K.T."/>
            <person name="Eloe-Fadrosh E.A."/>
            <person name="Kyrpides N.C."/>
            <person name="Woyke T."/>
        </authorList>
    </citation>
    <scope>NUCLEOTIDE SEQUENCE</scope>
    <source>
        <strain evidence="3">GVMAG-M-3300027736-24</strain>
    </source>
</reference>
<sequence>MHNYPLMFIIMIMSGLLSTMNIWVDKYQDIRLSINDIYMTFLMTGWMFLFMGIFYIDKPILLFGLTLVLLSVWCIRTQFLVNQTQYIMGMIPHHSMALHMSKKLMNEKPEIEPFLLNLINTQEKEIEYLKHFK</sequence>
<dbReference type="AlphaFoldDB" id="A0A6C0JJ60"/>
<keyword evidence="1" id="KW-0472">Membrane</keyword>
<feature type="domain" description="DUF305" evidence="2">
    <location>
        <begin position="84"/>
        <end position="131"/>
    </location>
</feature>
<evidence type="ECO:0000256" key="1">
    <source>
        <dbReference type="SAM" id="Phobius"/>
    </source>
</evidence>
<protein>
    <recommendedName>
        <fullName evidence="2">DUF305 domain-containing protein</fullName>
    </recommendedName>
</protein>
<dbReference type="InterPro" id="IPR005183">
    <property type="entry name" value="DUF305_CopM-like"/>
</dbReference>
<feature type="transmembrane region" description="Helical" evidence="1">
    <location>
        <begin position="62"/>
        <end position="81"/>
    </location>
</feature>
<feature type="transmembrane region" description="Helical" evidence="1">
    <location>
        <begin position="6"/>
        <end position="24"/>
    </location>
</feature>
<accession>A0A6C0JJ60</accession>
<organism evidence="3">
    <name type="scientific">viral metagenome</name>
    <dbReference type="NCBI Taxonomy" id="1070528"/>
    <lineage>
        <taxon>unclassified sequences</taxon>
        <taxon>metagenomes</taxon>
        <taxon>organismal metagenomes</taxon>
    </lineage>
</organism>
<feature type="transmembrane region" description="Helical" evidence="1">
    <location>
        <begin position="36"/>
        <end position="56"/>
    </location>
</feature>
<proteinExistence type="predicted"/>
<keyword evidence="1" id="KW-1133">Transmembrane helix</keyword>
<dbReference type="EMBL" id="MN740420">
    <property type="protein sequence ID" value="QHU05835.1"/>
    <property type="molecule type" value="Genomic_DNA"/>
</dbReference>
<dbReference type="Gene3D" id="1.20.1260.10">
    <property type="match status" value="1"/>
</dbReference>
<dbReference type="Pfam" id="PF03713">
    <property type="entry name" value="DUF305"/>
    <property type="match status" value="1"/>
</dbReference>
<dbReference type="InterPro" id="IPR012347">
    <property type="entry name" value="Ferritin-like"/>
</dbReference>
<evidence type="ECO:0000259" key="2">
    <source>
        <dbReference type="Pfam" id="PF03713"/>
    </source>
</evidence>
<name>A0A6C0JJ60_9ZZZZ</name>
<keyword evidence="1" id="KW-0812">Transmembrane</keyword>